<organism evidence="2 3">
    <name type="scientific">Methanochimaera problematica</name>
    <dbReference type="NCBI Taxonomy" id="2609417"/>
    <lineage>
        <taxon>Archaea</taxon>
        <taxon>Methanobacteriati</taxon>
        <taxon>Methanobacteriota</taxon>
        <taxon>Stenosarchaea group</taxon>
        <taxon>Methanomicrobia</taxon>
        <taxon>Methanomicrobiales</taxon>
        <taxon>Methanomicrobiaceae</taxon>
        <taxon>Methanochimaera</taxon>
    </lineage>
</organism>
<evidence type="ECO:0000313" key="3">
    <source>
        <dbReference type="Proteomes" id="UP001301797"/>
    </source>
</evidence>
<dbReference type="Pfam" id="PF00903">
    <property type="entry name" value="Glyoxalase"/>
    <property type="match status" value="1"/>
</dbReference>
<dbReference type="Gene3D" id="3.10.180.10">
    <property type="entry name" value="2,3-Dihydroxybiphenyl 1,2-Dioxygenase, domain 1"/>
    <property type="match status" value="1"/>
</dbReference>
<dbReference type="PANTHER" id="PTHR33993:SF2">
    <property type="entry name" value="VOC DOMAIN-CONTAINING PROTEIN"/>
    <property type="match status" value="1"/>
</dbReference>
<accession>A0AA97FEH9</accession>
<dbReference type="Proteomes" id="UP001301797">
    <property type="component" value="Chromosome"/>
</dbReference>
<feature type="domain" description="VOC" evidence="1">
    <location>
        <begin position="3"/>
        <end position="117"/>
    </location>
</feature>
<sequence length="125" mass="13988">MPKVIHFEFPAENPERAAAFYDHVFKWKAQKYGDMEYWLLTTGNEDEEGIDGAIAPKKDMITDSVINTVSVLSLDDSIKKVREAGGELMTEKMEIPGIGHHIYCRDTEGNVFGILESIKDPKGGL</sequence>
<evidence type="ECO:0000259" key="1">
    <source>
        <dbReference type="PROSITE" id="PS51819"/>
    </source>
</evidence>
<reference evidence="2 3" key="1">
    <citation type="submission" date="2019-09" db="EMBL/GenBank/DDBJ databases">
        <title>The complete genome of Methanoplanus sp. FWC-SCC4.</title>
        <authorList>
            <person name="Chen S.-C."/>
            <person name="Zhou Y.-Z."/>
            <person name="Lai M.-C."/>
        </authorList>
    </citation>
    <scope>NUCLEOTIDE SEQUENCE [LARGE SCALE GENOMIC DNA]</scope>
    <source>
        <strain evidence="2 3">FWC-SCC4</strain>
    </source>
</reference>
<dbReference type="InterPro" id="IPR004360">
    <property type="entry name" value="Glyas_Fos-R_dOase_dom"/>
</dbReference>
<dbReference type="SUPFAM" id="SSF54593">
    <property type="entry name" value="Glyoxalase/Bleomycin resistance protein/Dihydroxybiphenyl dioxygenase"/>
    <property type="match status" value="1"/>
</dbReference>
<dbReference type="PROSITE" id="PS51819">
    <property type="entry name" value="VOC"/>
    <property type="match status" value="1"/>
</dbReference>
<evidence type="ECO:0000313" key="2">
    <source>
        <dbReference type="EMBL" id="WOF17072.1"/>
    </source>
</evidence>
<dbReference type="PANTHER" id="PTHR33993">
    <property type="entry name" value="GLYOXALASE-RELATED"/>
    <property type="match status" value="1"/>
</dbReference>
<keyword evidence="3" id="KW-1185">Reference proteome</keyword>
<dbReference type="GeneID" id="85230602"/>
<dbReference type="InterPro" id="IPR037523">
    <property type="entry name" value="VOC_core"/>
</dbReference>
<name>A0AA97FEH9_9EURY</name>
<dbReference type="InterPro" id="IPR029068">
    <property type="entry name" value="Glyas_Bleomycin-R_OHBP_Dase"/>
</dbReference>
<dbReference type="InterPro" id="IPR052164">
    <property type="entry name" value="Anthracycline_SecMetBiosynth"/>
</dbReference>
<dbReference type="CDD" id="cd07247">
    <property type="entry name" value="SgaA_N_like"/>
    <property type="match status" value="1"/>
</dbReference>
<protein>
    <submittedName>
        <fullName evidence="2">VOC family protein</fullName>
    </submittedName>
</protein>
<proteinExistence type="predicted"/>
<dbReference type="AlphaFoldDB" id="A0AA97FEH9"/>
<dbReference type="RefSeq" id="WP_317136527.1">
    <property type="nucleotide sequence ID" value="NZ_CP043875.1"/>
</dbReference>
<gene>
    <name evidence="2" type="ORF">F1737_10495</name>
</gene>
<dbReference type="KEGG" id="mefw:F1737_10495"/>
<dbReference type="EMBL" id="CP043875">
    <property type="protein sequence ID" value="WOF17072.1"/>
    <property type="molecule type" value="Genomic_DNA"/>
</dbReference>